<accession>A0A165YR29</accession>
<evidence type="ECO:0000313" key="2">
    <source>
        <dbReference type="Proteomes" id="UP000076532"/>
    </source>
</evidence>
<gene>
    <name evidence="1" type="ORF">FIBSPDRAFT_229178</name>
</gene>
<name>A0A165YR29_9AGAM</name>
<sequence length="114" mass="12164">MPAPASSRAASSARWHPSILASSILPHHRRGSSARCIPRFSPTHTALYNSFLNHSVSSLISYLSLGPSGFVSYTCISAPRHLALRPVAVSIYALFPITATLSKVAPRRAIPPCG</sequence>
<protein>
    <submittedName>
        <fullName evidence="1">Uncharacterized protein</fullName>
    </submittedName>
</protein>
<organism evidence="1 2">
    <name type="scientific">Athelia psychrophila</name>
    <dbReference type="NCBI Taxonomy" id="1759441"/>
    <lineage>
        <taxon>Eukaryota</taxon>
        <taxon>Fungi</taxon>
        <taxon>Dikarya</taxon>
        <taxon>Basidiomycota</taxon>
        <taxon>Agaricomycotina</taxon>
        <taxon>Agaricomycetes</taxon>
        <taxon>Agaricomycetidae</taxon>
        <taxon>Atheliales</taxon>
        <taxon>Atheliaceae</taxon>
        <taxon>Athelia</taxon>
    </lineage>
</organism>
<reference evidence="1 2" key="1">
    <citation type="journal article" date="2016" name="Mol. Biol. Evol.">
        <title>Comparative Genomics of Early-Diverging Mushroom-Forming Fungi Provides Insights into the Origins of Lignocellulose Decay Capabilities.</title>
        <authorList>
            <person name="Nagy L.G."/>
            <person name="Riley R."/>
            <person name="Tritt A."/>
            <person name="Adam C."/>
            <person name="Daum C."/>
            <person name="Floudas D."/>
            <person name="Sun H."/>
            <person name="Yadav J.S."/>
            <person name="Pangilinan J."/>
            <person name="Larsson K.H."/>
            <person name="Matsuura K."/>
            <person name="Barry K."/>
            <person name="Labutti K."/>
            <person name="Kuo R."/>
            <person name="Ohm R.A."/>
            <person name="Bhattacharya S.S."/>
            <person name="Shirouzu T."/>
            <person name="Yoshinaga Y."/>
            <person name="Martin F.M."/>
            <person name="Grigoriev I.V."/>
            <person name="Hibbett D.S."/>
        </authorList>
    </citation>
    <scope>NUCLEOTIDE SEQUENCE [LARGE SCALE GENOMIC DNA]</scope>
    <source>
        <strain evidence="1 2">CBS 109695</strain>
    </source>
</reference>
<evidence type="ECO:0000313" key="1">
    <source>
        <dbReference type="EMBL" id="KZP09826.1"/>
    </source>
</evidence>
<dbReference type="EMBL" id="KV417691">
    <property type="protein sequence ID" value="KZP09826.1"/>
    <property type="molecule type" value="Genomic_DNA"/>
</dbReference>
<keyword evidence="2" id="KW-1185">Reference proteome</keyword>
<dbReference type="AlphaFoldDB" id="A0A165YR29"/>
<proteinExistence type="predicted"/>
<dbReference type="Proteomes" id="UP000076532">
    <property type="component" value="Unassembled WGS sequence"/>
</dbReference>